<dbReference type="RefSeq" id="WP_175205468.1">
    <property type="nucleotide sequence ID" value="NZ_CADILG010000002.1"/>
</dbReference>
<reference evidence="2 3" key="1">
    <citation type="submission" date="2020-04" db="EMBL/GenBank/DDBJ databases">
        <authorList>
            <person name="De Canck E."/>
        </authorList>
    </citation>
    <scope>NUCLEOTIDE SEQUENCE [LARGE SCALE GENOMIC DNA]</scope>
    <source>
        <strain evidence="2 3">LMG 26858</strain>
    </source>
</reference>
<feature type="region of interest" description="Disordered" evidence="1">
    <location>
        <begin position="313"/>
        <end position="432"/>
    </location>
</feature>
<feature type="compositionally biased region" description="Low complexity" evidence="1">
    <location>
        <begin position="199"/>
        <end position="219"/>
    </location>
</feature>
<evidence type="ECO:0000256" key="1">
    <source>
        <dbReference type="SAM" id="MobiDB-lite"/>
    </source>
</evidence>
<dbReference type="SUPFAM" id="SSF56112">
    <property type="entry name" value="Protein kinase-like (PK-like)"/>
    <property type="match status" value="1"/>
</dbReference>
<sequence>MLQSFAMPQGPGAAAAGSARLDDVLRLPPGPRREREILRLVAGLSAALASLHETGGARGDISPGAVADDGTGGAILAQAPAAMPDDEDAVRHAGYAAFEQYTDDPAYPCGPWTDVYGLAALARFLATGEAPPDALARRVRDDYLPLEEWQPGAYGAAFCAAVDGGLAQPAHARPRTAMELAEAMGALAPPVPAQPAPAPGQASAPASNSAPAVPMSLPASAPPPLPLTLPNLDLDSDLDSDLDLTPDLSTPSLMAEAAADEPAEPALASNRLTAMRLEHPARGRRVLPFALALVLLGAAGGYARFQSAQPNVQLAGAPQAQPAPTSPPAPAEATPAAPAAADKLAPGPTAAQEPTPASAPASTSAPESSIAPESAPASTPAPTTTPTPAPAAAAAASVEPGPRVASELAPGVGPGASEPAAQTPPPPAPPVTVSVAVRPWGEVLINGRSRGVSPPLRELSLAPGRYQVTLRNASAGDHRMTLTVTAGRPASIVHEFK</sequence>
<dbReference type="InterPro" id="IPR011009">
    <property type="entry name" value="Kinase-like_dom_sf"/>
</dbReference>
<protein>
    <recommendedName>
        <fullName evidence="4">PEGA domain-containing protein</fullName>
    </recommendedName>
</protein>
<evidence type="ECO:0000313" key="2">
    <source>
        <dbReference type="EMBL" id="CAB3828472.1"/>
    </source>
</evidence>
<evidence type="ECO:0008006" key="4">
    <source>
        <dbReference type="Google" id="ProtNLM"/>
    </source>
</evidence>
<organism evidence="2 3">
    <name type="scientific">Achromobacter anxifer</name>
    <dbReference type="NCBI Taxonomy" id="1287737"/>
    <lineage>
        <taxon>Bacteria</taxon>
        <taxon>Pseudomonadati</taxon>
        <taxon>Pseudomonadota</taxon>
        <taxon>Betaproteobacteria</taxon>
        <taxon>Burkholderiales</taxon>
        <taxon>Alcaligenaceae</taxon>
        <taxon>Achromobacter</taxon>
    </lineage>
</organism>
<feature type="compositionally biased region" description="Pro residues" evidence="1">
    <location>
        <begin position="189"/>
        <end position="198"/>
    </location>
</feature>
<gene>
    <name evidence="2" type="ORF">LMG26858_00570</name>
</gene>
<feature type="compositionally biased region" description="Acidic residues" evidence="1">
    <location>
        <begin position="234"/>
        <end position="244"/>
    </location>
</feature>
<dbReference type="AlphaFoldDB" id="A0A6S7C2G8"/>
<feature type="compositionally biased region" description="Low complexity" evidence="1">
    <location>
        <begin position="331"/>
        <end position="382"/>
    </location>
</feature>
<dbReference type="Gene3D" id="1.10.510.10">
    <property type="entry name" value="Transferase(Phosphotransferase) domain 1"/>
    <property type="match status" value="1"/>
</dbReference>
<proteinExistence type="predicted"/>
<accession>A0A6S7C2G8</accession>
<keyword evidence="3" id="KW-1185">Reference proteome</keyword>
<dbReference type="Proteomes" id="UP000494117">
    <property type="component" value="Unassembled WGS sequence"/>
</dbReference>
<feature type="region of interest" description="Disordered" evidence="1">
    <location>
        <begin position="189"/>
        <end position="248"/>
    </location>
</feature>
<name>A0A6S7C2G8_9BURK</name>
<evidence type="ECO:0000313" key="3">
    <source>
        <dbReference type="Proteomes" id="UP000494117"/>
    </source>
</evidence>
<dbReference type="EMBL" id="CADILG010000002">
    <property type="protein sequence ID" value="CAB3828472.1"/>
    <property type="molecule type" value="Genomic_DNA"/>
</dbReference>